<organism evidence="2 3">
    <name type="scientific">Lentzea pudingi</name>
    <dbReference type="NCBI Taxonomy" id="1789439"/>
    <lineage>
        <taxon>Bacteria</taxon>
        <taxon>Bacillati</taxon>
        <taxon>Actinomycetota</taxon>
        <taxon>Actinomycetes</taxon>
        <taxon>Pseudonocardiales</taxon>
        <taxon>Pseudonocardiaceae</taxon>
        <taxon>Lentzea</taxon>
    </lineage>
</organism>
<evidence type="ECO:0008006" key="4">
    <source>
        <dbReference type="Google" id="ProtNLM"/>
    </source>
</evidence>
<name>A0ABQ2HIA9_9PSEU</name>
<keyword evidence="1" id="KW-0812">Transmembrane</keyword>
<feature type="transmembrane region" description="Helical" evidence="1">
    <location>
        <begin position="70"/>
        <end position="91"/>
    </location>
</feature>
<feature type="transmembrane region" description="Helical" evidence="1">
    <location>
        <begin position="39"/>
        <end position="58"/>
    </location>
</feature>
<dbReference type="Proteomes" id="UP000597656">
    <property type="component" value="Unassembled WGS sequence"/>
</dbReference>
<evidence type="ECO:0000313" key="2">
    <source>
        <dbReference type="EMBL" id="GGM81511.1"/>
    </source>
</evidence>
<gene>
    <name evidence="2" type="ORF">GCM10011609_16880</name>
</gene>
<keyword evidence="1" id="KW-0472">Membrane</keyword>
<keyword evidence="1" id="KW-1133">Transmembrane helix</keyword>
<keyword evidence="3" id="KW-1185">Reference proteome</keyword>
<evidence type="ECO:0000313" key="3">
    <source>
        <dbReference type="Proteomes" id="UP000597656"/>
    </source>
</evidence>
<evidence type="ECO:0000256" key="1">
    <source>
        <dbReference type="SAM" id="Phobius"/>
    </source>
</evidence>
<sequence>MTSSTDEPRRNGRTGWAVLLIAALASAIAAPVFAIKGDLTSLLAIAIALVSGGTAWFATARLRPWSRTSAWALLVVVAIAFVSSMGMKSLWLSVYGESLNGCVVTKESSHTPRRSPTYFWNDLKCGSQQITYYPSSGHSTKPVGEKVDLVVDRTALGGYAEPDKVKPLFSALVGVAGVAGAVFAGLVLWWPARKPSKRPQKPQVDRGFL</sequence>
<dbReference type="RefSeq" id="WP_189154041.1">
    <property type="nucleotide sequence ID" value="NZ_BMNC01000002.1"/>
</dbReference>
<dbReference type="EMBL" id="BMNC01000002">
    <property type="protein sequence ID" value="GGM81511.1"/>
    <property type="molecule type" value="Genomic_DNA"/>
</dbReference>
<comment type="caution">
    <text evidence="2">The sequence shown here is derived from an EMBL/GenBank/DDBJ whole genome shotgun (WGS) entry which is preliminary data.</text>
</comment>
<feature type="transmembrane region" description="Helical" evidence="1">
    <location>
        <begin position="168"/>
        <end position="190"/>
    </location>
</feature>
<accession>A0ABQ2HIA9</accession>
<reference evidence="3" key="1">
    <citation type="journal article" date="2019" name="Int. J. Syst. Evol. Microbiol.">
        <title>The Global Catalogue of Microorganisms (GCM) 10K type strain sequencing project: providing services to taxonomists for standard genome sequencing and annotation.</title>
        <authorList>
            <consortium name="The Broad Institute Genomics Platform"/>
            <consortium name="The Broad Institute Genome Sequencing Center for Infectious Disease"/>
            <person name="Wu L."/>
            <person name="Ma J."/>
        </authorList>
    </citation>
    <scope>NUCLEOTIDE SEQUENCE [LARGE SCALE GENOMIC DNA]</scope>
    <source>
        <strain evidence="3">CGMCC 4.7319</strain>
    </source>
</reference>
<proteinExistence type="predicted"/>
<protein>
    <recommendedName>
        <fullName evidence="4">PH domain-containing protein</fullName>
    </recommendedName>
</protein>